<evidence type="ECO:0000256" key="1">
    <source>
        <dbReference type="ARBA" id="ARBA00022857"/>
    </source>
</evidence>
<dbReference type="InterPro" id="IPR011912">
    <property type="entry name" value="Heptose_epim"/>
</dbReference>
<name>A0A2R8CI55_9GAMM</name>
<evidence type="ECO:0000313" key="6">
    <source>
        <dbReference type="EMBL" id="SPJ32587.1"/>
    </source>
</evidence>
<dbReference type="SUPFAM" id="SSF51735">
    <property type="entry name" value="NAD(P)-binding Rossmann-fold domains"/>
    <property type="match status" value="1"/>
</dbReference>
<accession>A0A2R8CI55</accession>
<dbReference type="Pfam" id="PF01370">
    <property type="entry name" value="Epimerase"/>
    <property type="match status" value="1"/>
</dbReference>
<evidence type="ECO:0000256" key="4">
    <source>
        <dbReference type="HAMAP-Rule" id="MF_01601"/>
    </source>
</evidence>
<feature type="binding site" evidence="4">
    <location>
        <position position="38"/>
    </location>
    <ligand>
        <name>NADP(+)</name>
        <dbReference type="ChEBI" id="CHEBI:58349"/>
    </ligand>
</feature>
<keyword evidence="3 4" id="KW-0119">Carbohydrate metabolism</keyword>
<keyword evidence="1 4" id="KW-0521">NADP</keyword>
<keyword evidence="2 4" id="KW-0413">Isomerase</keyword>
<feature type="active site" description="Proton acceptor" evidence="4">
    <location>
        <position position="139"/>
    </location>
</feature>
<organism evidence="6 7">
    <name type="scientific">Kushneria phyllosphaerae</name>
    <dbReference type="NCBI Taxonomy" id="2100822"/>
    <lineage>
        <taxon>Bacteria</taxon>
        <taxon>Pseudomonadati</taxon>
        <taxon>Pseudomonadota</taxon>
        <taxon>Gammaproteobacteria</taxon>
        <taxon>Oceanospirillales</taxon>
        <taxon>Halomonadaceae</taxon>
        <taxon>Kushneria</taxon>
    </lineage>
</organism>
<gene>
    <name evidence="4 6" type="primary">hldD</name>
    <name evidence="6" type="ORF">KSP9073_00588</name>
</gene>
<comment type="domain">
    <text evidence="4">Contains a large N-terminal NADP-binding domain, and a smaller C-terminal substrate-binding domain.</text>
</comment>
<evidence type="ECO:0000313" key="7">
    <source>
        <dbReference type="Proteomes" id="UP000244934"/>
    </source>
</evidence>
<feature type="binding site" evidence="4">
    <location>
        <begin position="10"/>
        <end position="11"/>
    </location>
    <ligand>
        <name>NADP(+)</name>
        <dbReference type="ChEBI" id="CHEBI:58349"/>
    </ligand>
</feature>
<comment type="similarity">
    <text evidence="4">Belongs to the NAD(P)-dependent epimerase/dehydratase family. HldD subfamily.</text>
</comment>
<dbReference type="HAMAP" id="MF_01601">
    <property type="entry name" value="Heptose_epimerase"/>
    <property type="match status" value="1"/>
</dbReference>
<dbReference type="EC" id="5.1.3.20" evidence="4"/>
<comment type="subunit">
    <text evidence="4">Homopentamer.</text>
</comment>
<feature type="binding site" evidence="4">
    <location>
        <position position="143"/>
    </location>
    <ligand>
        <name>NADP(+)</name>
        <dbReference type="ChEBI" id="CHEBI:58349"/>
    </ligand>
</feature>
<dbReference type="CDD" id="cd05248">
    <property type="entry name" value="ADP_GME_SDR_e"/>
    <property type="match status" value="1"/>
</dbReference>
<feature type="binding site" evidence="4">
    <location>
        <position position="277"/>
    </location>
    <ligand>
        <name>substrate</name>
    </ligand>
</feature>
<dbReference type="InterPro" id="IPR036291">
    <property type="entry name" value="NAD(P)-bd_dom_sf"/>
</dbReference>
<keyword evidence="7" id="KW-1185">Reference proteome</keyword>
<dbReference type="OrthoDB" id="9803010at2"/>
<feature type="binding site" evidence="4">
    <location>
        <position position="169"/>
    </location>
    <ligand>
        <name>NADP(+)</name>
        <dbReference type="ChEBI" id="CHEBI:58349"/>
    </ligand>
</feature>
<feature type="binding site" evidence="4">
    <location>
        <position position="168"/>
    </location>
    <ligand>
        <name>substrate</name>
    </ligand>
</feature>
<feature type="binding site" evidence="4">
    <location>
        <position position="186"/>
    </location>
    <ligand>
        <name>substrate</name>
    </ligand>
</feature>
<feature type="domain" description="NAD-dependent epimerase/dehydratase" evidence="5">
    <location>
        <begin position="2"/>
        <end position="241"/>
    </location>
</feature>
<dbReference type="NCBIfam" id="NF008360">
    <property type="entry name" value="PRK11150.1"/>
    <property type="match status" value="1"/>
</dbReference>
<feature type="binding site" evidence="4">
    <location>
        <position position="92"/>
    </location>
    <ligand>
        <name>NADP(+)</name>
        <dbReference type="ChEBI" id="CHEBI:58349"/>
    </ligand>
</feature>
<dbReference type="GO" id="GO:0005975">
    <property type="term" value="P:carbohydrate metabolic process"/>
    <property type="evidence" value="ECO:0007669"/>
    <property type="project" value="UniProtKB-UniRule"/>
</dbReference>
<comment type="pathway">
    <text evidence="4">Nucleotide-sugar biosynthesis; ADP-L-glycero-beta-D-manno-heptose biosynthesis; ADP-L-glycero-beta-D-manno-heptose from D-glycero-beta-D-manno-heptose 7-phosphate: step 4/4.</text>
</comment>
<dbReference type="InterPro" id="IPR001509">
    <property type="entry name" value="Epimerase_deHydtase"/>
</dbReference>
<feature type="binding site" evidence="4">
    <location>
        <begin position="200"/>
        <end position="203"/>
    </location>
    <ligand>
        <name>substrate</name>
    </ligand>
</feature>
<evidence type="ECO:0000259" key="5">
    <source>
        <dbReference type="Pfam" id="PF01370"/>
    </source>
</evidence>
<reference evidence="7" key="1">
    <citation type="submission" date="2018-03" db="EMBL/GenBank/DDBJ databases">
        <authorList>
            <person name="Navarro De La Torre S."/>
        </authorList>
    </citation>
    <scope>NUCLEOTIDE SEQUENCE [LARGE SCALE GENOMIC DNA]</scope>
    <source>
        <strain evidence="7">EAod3</strain>
    </source>
</reference>
<comment type="cofactor">
    <cofactor evidence="4">
        <name>NADP(+)</name>
        <dbReference type="ChEBI" id="CHEBI:58349"/>
    </cofactor>
    <text evidence="4">Binds 1 NADP(+) per subunit.</text>
</comment>
<feature type="active site" description="Proton acceptor" evidence="4">
    <location>
        <position position="177"/>
    </location>
</feature>
<protein>
    <recommendedName>
        <fullName evidence="4">ADP-L-glycero-D-manno-heptose-6-epimerase</fullName>
        <ecNumber evidence="4">5.1.3.20</ecNumber>
    </recommendedName>
    <alternativeName>
        <fullName evidence="4">ADP-L-glycero-beta-D-manno-heptose-6-epimerase</fullName>
        <shortName evidence="4">ADP-glyceromanno-heptose 6-epimerase</shortName>
        <shortName evidence="4">ADP-hep 6-epimerase</shortName>
        <shortName evidence="4">AGME</shortName>
    </alternativeName>
</protein>
<dbReference type="GO" id="GO:0097171">
    <property type="term" value="P:ADP-L-glycero-beta-D-manno-heptose biosynthetic process"/>
    <property type="evidence" value="ECO:0007669"/>
    <property type="project" value="UniProtKB-UniPathway"/>
</dbReference>
<dbReference type="EMBL" id="ONZI01000001">
    <property type="protein sequence ID" value="SPJ32587.1"/>
    <property type="molecule type" value="Genomic_DNA"/>
</dbReference>
<feature type="binding site" evidence="4">
    <location>
        <begin position="31"/>
        <end position="32"/>
    </location>
    <ligand>
        <name>NADP(+)</name>
        <dbReference type="ChEBI" id="CHEBI:58349"/>
    </ligand>
</feature>
<feature type="binding site" evidence="4">
    <location>
        <position position="179"/>
    </location>
    <ligand>
        <name>substrate</name>
    </ligand>
</feature>
<comment type="catalytic activity">
    <reaction evidence="4">
        <text>ADP-D-glycero-beta-D-manno-heptose = ADP-L-glycero-beta-D-manno-heptose</text>
        <dbReference type="Rhea" id="RHEA:17577"/>
        <dbReference type="ChEBI" id="CHEBI:59967"/>
        <dbReference type="ChEBI" id="CHEBI:61506"/>
        <dbReference type="EC" id="5.1.3.20"/>
    </reaction>
</comment>
<dbReference type="Gene3D" id="3.40.50.720">
    <property type="entry name" value="NAD(P)-binding Rossmann-like Domain"/>
    <property type="match status" value="1"/>
</dbReference>
<dbReference type="Proteomes" id="UP000244934">
    <property type="component" value="Unassembled WGS sequence"/>
</dbReference>
<dbReference type="GO" id="GO:0050661">
    <property type="term" value="F:NADP binding"/>
    <property type="evidence" value="ECO:0007669"/>
    <property type="project" value="InterPro"/>
</dbReference>
<evidence type="ECO:0000256" key="3">
    <source>
        <dbReference type="ARBA" id="ARBA00023277"/>
    </source>
</evidence>
<comment type="function">
    <text evidence="4">Catalyzes the interconversion between ADP-D-glycero-beta-D-manno-heptose and ADP-L-glycero-beta-D-manno-heptose via an epimerization at carbon 6 of the heptose.</text>
</comment>
<dbReference type="NCBIfam" id="TIGR02197">
    <property type="entry name" value="heptose_epim"/>
    <property type="match status" value="1"/>
</dbReference>
<feature type="binding site" evidence="4">
    <location>
        <position position="213"/>
    </location>
    <ligand>
        <name>substrate</name>
    </ligand>
</feature>
<evidence type="ECO:0000256" key="2">
    <source>
        <dbReference type="ARBA" id="ARBA00023235"/>
    </source>
</evidence>
<proteinExistence type="inferred from homology"/>
<sequence length="319" mass="36365">MIVVTGGAGFIGANLVKALNARGREDIVVVDDMTEGTKFRNLADCQIQDYLDKDDFLERVRRDARLPRIDAIFHEGACSATTEWNGKYMLENNFEYSKVLLDYCQTHQIPFLYASSAATYGGSEVFVEAREHEKPLNVYGYSKLLFDQYVRARWDQLTTQVVGFRYFNVYGPREQHKGSMASVAWHHYIQVMNGENPKLFGAYDGYEAGMQSRDFIHVDDVVDVNLWFLDHPDQSGIFNLGTGRAESFKTIAETVIEMTGRGEIEFIDFPEHLKGRYQSYTCADISRLRKAGYDREFRGLAQGVQDYMHALGVTGNRDS</sequence>
<dbReference type="Gene3D" id="3.90.25.10">
    <property type="entry name" value="UDP-galactose 4-epimerase, domain 1"/>
    <property type="match status" value="1"/>
</dbReference>
<feature type="binding site" evidence="4">
    <location>
        <position position="177"/>
    </location>
    <ligand>
        <name>NADP(+)</name>
        <dbReference type="ChEBI" id="CHEBI:58349"/>
    </ligand>
</feature>
<feature type="binding site" evidence="4">
    <location>
        <begin position="75"/>
        <end position="79"/>
    </location>
    <ligand>
        <name>NADP(+)</name>
        <dbReference type="ChEBI" id="CHEBI:58349"/>
    </ligand>
</feature>
<dbReference type="UniPathway" id="UPA00356">
    <property type="reaction ID" value="UER00440"/>
</dbReference>
<dbReference type="PANTHER" id="PTHR43103:SF3">
    <property type="entry name" value="ADP-L-GLYCERO-D-MANNO-HEPTOSE-6-EPIMERASE"/>
    <property type="match status" value="1"/>
</dbReference>
<dbReference type="RefSeq" id="WP_108841441.1">
    <property type="nucleotide sequence ID" value="NZ_ONZI01000001.1"/>
</dbReference>
<dbReference type="AlphaFoldDB" id="A0A2R8CI55"/>
<dbReference type="GO" id="GO:0008712">
    <property type="term" value="F:ADP-glyceromanno-heptose 6-epimerase activity"/>
    <property type="evidence" value="ECO:0007669"/>
    <property type="project" value="UniProtKB-UniRule"/>
</dbReference>
<feature type="binding site" evidence="4">
    <location>
        <position position="53"/>
    </location>
    <ligand>
        <name>NADP(+)</name>
        <dbReference type="ChEBI" id="CHEBI:58349"/>
    </ligand>
</feature>
<dbReference type="PANTHER" id="PTHR43103">
    <property type="entry name" value="NUCLEOSIDE-DIPHOSPHATE-SUGAR EPIMERASE"/>
    <property type="match status" value="1"/>
</dbReference>